<dbReference type="InterPro" id="IPR001123">
    <property type="entry name" value="LeuE-type"/>
</dbReference>
<dbReference type="RefSeq" id="WP_013493594.1">
    <property type="nucleotide sequence ID" value="NC_014830.1"/>
</dbReference>
<dbReference type="GO" id="GO:0005886">
    <property type="term" value="C:plasma membrane"/>
    <property type="evidence" value="ECO:0007669"/>
    <property type="project" value="UniProtKB-SubCell"/>
</dbReference>
<feature type="transmembrane region" description="Helical" evidence="6">
    <location>
        <begin position="140"/>
        <end position="165"/>
    </location>
</feature>
<gene>
    <name evidence="7" type="ordered locus">Intca_2781</name>
</gene>
<dbReference type="HOGENOM" id="CLU_087840_0_0_11"/>
<dbReference type="Pfam" id="PF01810">
    <property type="entry name" value="LysE"/>
    <property type="match status" value="1"/>
</dbReference>
<keyword evidence="2" id="KW-1003">Cell membrane</keyword>
<accession>E6S9P4</accession>
<keyword evidence="8" id="KW-1185">Reference proteome</keyword>
<evidence type="ECO:0000256" key="1">
    <source>
        <dbReference type="ARBA" id="ARBA00004651"/>
    </source>
</evidence>
<evidence type="ECO:0000256" key="5">
    <source>
        <dbReference type="ARBA" id="ARBA00023136"/>
    </source>
</evidence>
<dbReference type="GO" id="GO:0015171">
    <property type="term" value="F:amino acid transmembrane transporter activity"/>
    <property type="evidence" value="ECO:0007669"/>
    <property type="project" value="TreeGrafter"/>
</dbReference>
<name>E6S9P4_INTC7</name>
<keyword evidence="4 6" id="KW-1133">Transmembrane helix</keyword>
<evidence type="ECO:0000256" key="6">
    <source>
        <dbReference type="SAM" id="Phobius"/>
    </source>
</evidence>
<feature type="transmembrane region" description="Helical" evidence="6">
    <location>
        <begin position="204"/>
        <end position="224"/>
    </location>
</feature>
<evidence type="ECO:0000256" key="2">
    <source>
        <dbReference type="ARBA" id="ARBA00022475"/>
    </source>
</evidence>
<sequence>MPLLSPALSPALAGFGTGAGLIVAIGAQNAFVLRTGLARTWVLPVVLVCLVSDAVLIVAGVAGIGAVTARAPWALEVVRWLGVAFLVGYALLALRRAARPSALAAGDVGAGVGAGVDARVDAGVGAGVAARSARRAVLTAVALTWLNPHVYLDTMVLIGSLAATYGDPGRWTFGAGAALASAVWFPLIGFGAMRLGRFLTRPAAWRIVDSVIGIQLLVVAAALASPT</sequence>
<feature type="transmembrane region" description="Helical" evidence="6">
    <location>
        <begin position="40"/>
        <end position="65"/>
    </location>
</feature>
<dbReference type="PANTHER" id="PTHR30086">
    <property type="entry name" value="ARGININE EXPORTER PROTEIN ARGO"/>
    <property type="match status" value="1"/>
</dbReference>
<dbReference type="PANTHER" id="PTHR30086:SF20">
    <property type="entry name" value="ARGININE EXPORTER PROTEIN ARGO-RELATED"/>
    <property type="match status" value="1"/>
</dbReference>
<evidence type="ECO:0000313" key="7">
    <source>
        <dbReference type="EMBL" id="ADU49282.1"/>
    </source>
</evidence>
<reference evidence="7 8" key="1">
    <citation type="journal article" date="2010" name="Stand. Genomic Sci.">
        <title>Complete genome sequence of Intrasporangium calvum type strain (7 KIP).</title>
        <authorList>
            <person name="Del Rio T.G."/>
            <person name="Chertkov O."/>
            <person name="Yasawong M."/>
            <person name="Lucas S."/>
            <person name="Deshpande S."/>
            <person name="Cheng J.F."/>
            <person name="Detter C."/>
            <person name="Tapia R."/>
            <person name="Han C."/>
            <person name="Goodwin L."/>
            <person name="Pitluck S."/>
            <person name="Liolios K."/>
            <person name="Ivanova N."/>
            <person name="Mavromatis K."/>
            <person name="Pati A."/>
            <person name="Chen A."/>
            <person name="Palaniappan K."/>
            <person name="Land M."/>
            <person name="Hauser L."/>
            <person name="Chang Y.J."/>
            <person name="Jeffries C.D."/>
            <person name="Rohde M."/>
            <person name="Pukall R."/>
            <person name="Sikorski J."/>
            <person name="Goker M."/>
            <person name="Woyke T."/>
            <person name="Bristow J."/>
            <person name="Eisen J.A."/>
            <person name="Markowitz V."/>
            <person name="Hugenholtz P."/>
            <person name="Kyrpides N.C."/>
            <person name="Klenk H.P."/>
            <person name="Lapidus A."/>
        </authorList>
    </citation>
    <scope>NUCLEOTIDE SEQUENCE [LARGE SCALE GENOMIC DNA]</scope>
    <source>
        <strain evidence="8">ATCC 23552 / DSM 43043 / JCM 3097 / NBRC 12989 / 7 KIP</strain>
    </source>
</reference>
<feature type="transmembrane region" description="Helical" evidence="6">
    <location>
        <begin position="12"/>
        <end position="33"/>
    </location>
</feature>
<evidence type="ECO:0000313" key="8">
    <source>
        <dbReference type="Proteomes" id="UP000008914"/>
    </source>
</evidence>
<proteinExistence type="predicted"/>
<dbReference type="KEGG" id="ica:Intca_2781"/>
<feature type="transmembrane region" description="Helical" evidence="6">
    <location>
        <begin position="171"/>
        <end position="192"/>
    </location>
</feature>
<keyword evidence="3 6" id="KW-0812">Transmembrane</keyword>
<dbReference type="Proteomes" id="UP000008914">
    <property type="component" value="Chromosome"/>
</dbReference>
<organism evidence="7 8">
    <name type="scientific">Intrasporangium calvum (strain ATCC 23552 / DSM 43043 / JCM 3097 / NBRC 12989 / NCIMB 10167 / NRRL B-3866 / 7 KIP)</name>
    <dbReference type="NCBI Taxonomy" id="710696"/>
    <lineage>
        <taxon>Bacteria</taxon>
        <taxon>Bacillati</taxon>
        <taxon>Actinomycetota</taxon>
        <taxon>Actinomycetes</taxon>
        <taxon>Micrococcales</taxon>
        <taxon>Intrasporangiaceae</taxon>
        <taxon>Intrasporangium</taxon>
    </lineage>
</organism>
<dbReference type="STRING" id="710696.Intca_2781"/>
<keyword evidence="5 6" id="KW-0472">Membrane</keyword>
<protein>
    <submittedName>
        <fullName evidence="7">Lysine exporter protein (LYSE/YGGA)</fullName>
    </submittedName>
</protein>
<evidence type="ECO:0000256" key="3">
    <source>
        <dbReference type="ARBA" id="ARBA00022692"/>
    </source>
</evidence>
<feature type="transmembrane region" description="Helical" evidence="6">
    <location>
        <begin position="77"/>
        <end position="94"/>
    </location>
</feature>
<comment type="subcellular location">
    <subcellularLocation>
        <location evidence="1">Cell membrane</location>
        <topology evidence="1">Multi-pass membrane protein</topology>
    </subcellularLocation>
</comment>
<dbReference type="eggNOG" id="COG1279">
    <property type="taxonomic scope" value="Bacteria"/>
</dbReference>
<evidence type="ECO:0000256" key="4">
    <source>
        <dbReference type="ARBA" id="ARBA00022989"/>
    </source>
</evidence>
<dbReference type="EMBL" id="CP002343">
    <property type="protein sequence ID" value="ADU49282.1"/>
    <property type="molecule type" value="Genomic_DNA"/>
</dbReference>
<dbReference type="AlphaFoldDB" id="E6S9P4"/>